<dbReference type="RefSeq" id="WP_146932098.1">
    <property type="nucleotide sequence ID" value="NZ_CBCSHZ010000006.1"/>
</dbReference>
<reference evidence="14 15" key="1">
    <citation type="submission" date="2019-08" db="EMBL/GenBank/DDBJ databases">
        <title>Genome sequence of Gillisia hiemivivida IC154 (type strain).</title>
        <authorList>
            <person name="Bowman J.P."/>
        </authorList>
    </citation>
    <scope>NUCLEOTIDE SEQUENCE [LARGE SCALE GENOMIC DNA]</scope>
    <source>
        <strain evidence="14 15">IC154</strain>
    </source>
</reference>
<keyword evidence="4 12" id="KW-0812">Transmembrane</keyword>
<dbReference type="GO" id="GO:0016717">
    <property type="term" value="F:oxidoreductase activity, acting on paired donors, with oxidation of a pair of donors resulting in the reduction of molecular oxygen to two molecules of water"/>
    <property type="evidence" value="ECO:0007669"/>
    <property type="project" value="InterPro"/>
</dbReference>
<feature type="transmembrane region" description="Helical" evidence="12">
    <location>
        <begin position="222"/>
        <end position="244"/>
    </location>
</feature>
<name>A0A5C6ZVM2_9FLAO</name>
<sequence length="336" mass="39085">MAFIDKILHEPSYGWQDETGALVAPTNKVLFSEALKKTNIFQSRKNWLPASGILMLACMLPFFYFFITQYLSFLTLFIFLFYAMIVMSTHGTIWYHRYSTHKSYTFSHPIWRFITQNLVIRTFAEEVYVISHHVHHSKSDLPGDPYNAKAGFWYCMLADFNHQSIARNLDQKEYGKLKHFLSNTGVQIHSYKNYQKWGTLATPLYTFGLWAINWAFWISVFYAIGGSALVCTTFSGAMFWYILVRAFNYTGHGKGKVAHKDGIDFDRRNLSINQTRPGLFSGEWHNNHHLYPGSARAGFLPYQIDTAWIYIYCLSKIGAVSSYRDSKKQFLEKYVK</sequence>
<evidence type="ECO:0000256" key="3">
    <source>
        <dbReference type="ARBA" id="ARBA00022516"/>
    </source>
</evidence>
<comment type="similarity">
    <text evidence="2">Belongs to the fatty acid desaturase type 2 family.</text>
</comment>
<comment type="caution">
    <text evidence="14">The sequence shown here is derived from an EMBL/GenBank/DDBJ whole genome shotgun (WGS) entry which is preliminary data.</text>
</comment>
<proteinExistence type="inferred from homology"/>
<feature type="domain" description="Fatty acid desaturase" evidence="13">
    <location>
        <begin position="74"/>
        <end position="293"/>
    </location>
</feature>
<dbReference type="PANTHER" id="PTHR11351:SF31">
    <property type="entry name" value="DESATURASE 1, ISOFORM A-RELATED"/>
    <property type="match status" value="1"/>
</dbReference>
<organism evidence="14 15">
    <name type="scientific">Gillisia hiemivivida</name>
    <dbReference type="NCBI Taxonomy" id="291190"/>
    <lineage>
        <taxon>Bacteria</taxon>
        <taxon>Pseudomonadati</taxon>
        <taxon>Bacteroidota</taxon>
        <taxon>Flavobacteriia</taxon>
        <taxon>Flavobacteriales</taxon>
        <taxon>Flavobacteriaceae</taxon>
        <taxon>Gillisia</taxon>
    </lineage>
</organism>
<dbReference type="PANTHER" id="PTHR11351">
    <property type="entry name" value="ACYL-COA DESATURASE"/>
    <property type="match status" value="1"/>
</dbReference>
<comment type="subcellular location">
    <subcellularLocation>
        <location evidence="1">Membrane</location>
        <topology evidence="1">Multi-pass membrane protein</topology>
    </subcellularLocation>
</comment>
<evidence type="ECO:0000256" key="8">
    <source>
        <dbReference type="ARBA" id="ARBA00023004"/>
    </source>
</evidence>
<evidence type="ECO:0000313" key="15">
    <source>
        <dbReference type="Proteomes" id="UP000321367"/>
    </source>
</evidence>
<dbReference type="AlphaFoldDB" id="A0A5C6ZVM2"/>
<keyword evidence="5" id="KW-0276">Fatty acid metabolism</keyword>
<evidence type="ECO:0000256" key="5">
    <source>
        <dbReference type="ARBA" id="ARBA00022832"/>
    </source>
</evidence>
<evidence type="ECO:0000256" key="6">
    <source>
        <dbReference type="ARBA" id="ARBA00022989"/>
    </source>
</evidence>
<feature type="transmembrane region" description="Helical" evidence="12">
    <location>
        <begin position="197"/>
        <end position="216"/>
    </location>
</feature>
<feature type="transmembrane region" description="Helical" evidence="12">
    <location>
        <begin position="73"/>
        <end position="95"/>
    </location>
</feature>
<protein>
    <submittedName>
        <fullName evidence="14">Acyl-CoA desaturase</fullName>
    </submittedName>
</protein>
<dbReference type="Pfam" id="PF00487">
    <property type="entry name" value="FA_desaturase"/>
    <property type="match status" value="1"/>
</dbReference>
<keyword evidence="3" id="KW-0444">Lipid biosynthesis</keyword>
<evidence type="ECO:0000256" key="4">
    <source>
        <dbReference type="ARBA" id="ARBA00022692"/>
    </source>
</evidence>
<dbReference type="InterPro" id="IPR005804">
    <property type="entry name" value="FA_desaturase_dom"/>
</dbReference>
<keyword evidence="8" id="KW-0408">Iron</keyword>
<keyword evidence="10 12" id="KW-0472">Membrane</keyword>
<evidence type="ECO:0000256" key="10">
    <source>
        <dbReference type="ARBA" id="ARBA00023136"/>
    </source>
</evidence>
<gene>
    <name evidence="14" type="ORF">ES724_08555</name>
</gene>
<evidence type="ECO:0000256" key="2">
    <source>
        <dbReference type="ARBA" id="ARBA00008749"/>
    </source>
</evidence>
<dbReference type="OrthoDB" id="19906at2"/>
<dbReference type="EMBL" id="VORY01000007">
    <property type="protein sequence ID" value="TXD93960.1"/>
    <property type="molecule type" value="Genomic_DNA"/>
</dbReference>
<keyword evidence="6 12" id="KW-1133">Transmembrane helix</keyword>
<keyword evidence="9" id="KW-0443">Lipid metabolism</keyword>
<accession>A0A5C6ZVM2</accession>
<keyword evidence="7" id="KW-0560">Oxidoreductase</keyword>
<evidence type="ECO:0000259" key="13">
    <source>
        <dbReference type="Pfam" id="PF00487"/>
    </source>
</evidence>
<evidence type="ECO:0000256" key="12">
    <source>
        <dbReference type="SAM" id="Phobius"/>
    </source>
</evidence>
<keyword evidence="11" id="KW-0275">Fatty acid biosynthesis</keyword>
<evidence type="ECO:0000256" key="1">
    <source>
        <dbReference type="ARBA" id="ARBA00004141"/>
    </source>
</evidence>
<evidence type="ECO:0000256" key="7">
    <source>
        <dbReference type="ARBA" id="ARBA00023002"/>
    </source>
</evidence>
<dbReference type="GO" id="GO:0006633">
    <property type="term" value="P:fatty acid biosynthetic process"/>
    <property type="evidence" value="ECO:0007669"/>
    <property type="project" value="UniProtKB-KW"/>
</dbReference>
<dbReference type="GO" id="GO:0016020">
    <property type="term" value="C:membrane"/>
    <property type="evidence" value="ECO:0007669"/>
    <property type="project" value="UniProtKB-SubCell"/>
</dbReference>
<evidence type="ECO:0000256" key="11">
    <source>
        <dbReference type="ARBA" id="ARBA00023160"/>
    </source>
</evidence>
<feature type="transmembrane region" description="Helical" evidence="12">
    <location>
        <begin position="47"/>
        <end position="67"/>
    </location>
</feature>
<dbReference type="InterPro" id="IPR015876">
    <property type="entry name" value="Acyl-CoA_DS"/>
</dbReference>
<keyword evidence="15" id="KW-1185">Reference proteome</keyword>
<evidence type="ECO:0000313" key="14">
    <source>
        <dbReference type="EMBL" id="TXD93960.1"/>
    </source>
</evidence>
<dbReference type="Proteomes" id="UP000321367">
    <property type="component" value="Unassembled WGS sequence"/>
</dbReference>
<evidence type="ECO:0000256" key="9">
    <source>
        <dbReference type="ARBA" id="ARBA00023098"/>
    </source>
</evidence>